<organism evidence="1 2">
    <name type="scientific">Anaeromyxobacter dehalogenans (strain ATCC BAA-258 / DSM 21875 / 2CP-1)</name>
    <dbReference type="NCBI Taxonomy" id="455488"/>
    <lineage>
        <taxon>Bacteria</taxon>
        <taxon>Pseudomonadati</taxon>
        <taxon>Myxococcota</taxon>
        <taxon>Myxococcia</taxon>
        <taxon>Myxococcales</taxon>
        <taxon>Cystobacterineae</taxon>
        <taxon>Anaeromyxobacteraceae</taxon>
        <taxon>Anaeromyxobacter</taxon>
    </lineage>
</organism>
<name>B8J5B7_ANAD2</name>
<dbReference type="Proteomes" id="UP000007089">
    <property type="component" value="Chromosome"/>
</dbReference>
<gene>
    <name evidence="1" type="ordered locus">A2cp1_3449</name>
</gene>
<dbReference type="EMBL" id="CP001359">
    <property type="protein sequence ID" value="ACL66779.1"/>
    <property type="molecule type" value="Genomic_DNA"/>
</dbReference>
<proteinExistence type="predicted"/>
<accession>B8J5B7</accession>
<dbReference type="KEGG" id="acp:A2cp1_3449"/>
<dbReference type="PIRSF" id="PIRSF016498">
    <property type="entry name" value="UCP016498"/>
    <property type="match status" value="1"/>
</dbReference>
<evidence type="ECO:0000313" key="1">
    <source>
        <dbReference type="EMBL" id="ACL66779.1"/>
    </source>
</evidence>
<dbReference type="HOGENOM" id="CLU_137908_1_0_7"/>
<sequence length="147" mass="15809">MDEGPRYFTVEEANDLVSDLEIEFGRVAQVRADMVACVEALGGAEVAMAVLQRGEPGPAGHGEDAQRLRALADQLGAAVERINGLGCLVKDLEAGLVDFYSLQDGEPVFLCWQFGEPAVSHWHPVDAGFAARQPIEGVTVRPPAFFN</sequence>
<evidence type="ECO:0000313" key="2">
    <source>
        <dbReference type="Proteomes" id="UP000007089"/>
    </source>
</evidence>
<keyword evidence="2" id="KW-1185">Reference proteome</keyword>
<dbReference type="AlphaFoldDB" id="B8J5B7"/>
<dbReference type="Pfam" id="PF09969">
    <property type="entry name" value="DUF2203"/>
    <property type="match status" value="1"/>
</dbReference>
<protein>
    <recommendedName>
        <fullName evidence="3">DUF2203 domain-containing protein</fullName>
    </recommendedName>
</protein>
<dbReference type="InterPro" id="IPR018699">
    <property type="entry name" value="DUF2203"/>
</dbReference>
<reference evidence="1" key="1">
    <citation type="submission" date="2009-01" db="EMBL/GenBank/DDBJ databases">
        <title>Complete sequence of Anaeromyxobacter dehalogenans 2CP-1.</title>
        <authorList>
            <consortium name="US DOE Joint Genome Institute"/>
            <person name="Lucas S."/>
            <person name="Copeland A."/>
            <person name="Lapidus A."/>
            <person name="Glavina del Rio T."/>
            <person name="Dalin E."/>
            <person name="Tice H."/>
            <person name="Bruce D."/>
            <person name="Goodwin L."/>
            <person name="Pitluck S."/>
            <person name="Saunders E."/>
            <person name="Brettin T."/>
            <person name="Detter J.C."/>
            <person name="Han C."/>
            <person name="Larimer F."/>
            <person name="Land M."/>
            <person name="Hauser L."/>
            <person name="Kyrpides N."/>
            <person name="Ovchinnikova G."/>
            <person name="Beliaev A.S."/>
            <person name="Richardson P."/>
        </authorList>
    </citation>
    <scope>NUCLEOTIDE SEQUENCE</scope>
    <source>
        <strain evidence="1">2CP-1</strain>
    </source>
</reference>
<evidence type="ECO:0008006" key="3">
    <source>
        <dbReference type="Google" id="ProtNLM"/>
    </source>
</evidence>